<evidence type="ECO:0000313" key="3">
    <source>
        <dbReference type="Proteomes" id="UP000680365"/>
    </source>
</evidence>
<proteinExistence type="predicted"/>
<comment type="caution">
    <text evidence="2">The sequence shown here is derived from an EMBL/GenBank/DDBJ whole genome shotgun (WGS) entry which is preliminary data.</text>
</comment>
<gene>
    <name evidence="2" type="ORF">VAMP_64n128</name>
</gene>
<evidence type="ECO:0000313" key="2">
    <source>
        <dbReference type="EMBL" id="MBS8122012.1"/>
    </source>
</evidence>
<evidence type="ECO:0000256" key="1">
    <source>
        <dbReference type="SAM" id="SignalP"/>
    </source>
</evidence>
<organism evidence="2 3">
    <name type="scientific">Candidatus Vampirococcus lugosii</name>
    <dbReference type="NCBI Taxonomy" id="2789015"/>
    <lineage>
        <taxon>Bacteria</taxon>
        <taxon>Candidatus Absconditibacteriota</taxon>
        <taxon>Vampirococcus</taxon>
    </lineage>
</organism>
<feature type="signal peptide" evidence="1">
    <location>
        <begin position="1"/>
        <end position="21"/>
    </location>
</feature>
<dbReference type="Proteomes" id="UP000680365">
    <property type="component" value="Unassembled WGS sequence"/>
</dbReference>
<reference evidence="2 3" key="1">
    <citation type="journal article" date="2021" name="Nat. Commun.">
        <title>Reductive evolution and unique predatory mode in the CPR bacterium Vampirococcus lugosii.</title>
        <authorList>
            <person name="Moreira D."/>
            <person name="Zivanovic Y."/>
            <person name="Lopez-Archilla A.I."/>
            <person name="Iniesto M."/>
            <person name="Lopez-Garcia P."/>
        </authorList>
    </citation>
    <scope>NUCLEOTIDE SEQUENCE [LARGE SCALE GENOMIC DNA]</scope>
    <source>
        <strain evidence="2">Chiprana</strain>
    </source>
</reference>
<keyword evidence="1" id="KW-0732">Signal</keyword>
<sequence length="81" mass="9103">MKKTMVILFLALLIITGCSSQKNITNKNQDLSPAEQYCLSKGGKIEVHKPDEKENKVCFINDGLDGIRCNVDLFFEKKCGH</sequence>
<name>A0ABS5QLD9_9BACT</name>
<feature type="chain" id="PRO_5046818542" description="DUF333 domain-containing protein" evidence="1">
    <location>
        <begin position="22"/>
        <end position="81"/>
    </location>
</feature>
<accession>A0ABS5QLD9</accession>
<protein>
    <recommendedName>
        <fullName evidence="4">DUF333 domain-containing protein</fullName>
    </recommendedName>
</protein>
<dbReference type="PROSITE" id="PS51257">
    <property type="entry name" value="PROKAR_LIPOPROTEIN"/>
    <property type="match status" value="1"/>
</dbReference>
<evidence type="ECO:0008006" key="4">
    <source>
        <dbReference type="Google" id="ProtNLM"/>
    </source>
</evidence>
<keyword evidence="3" id="KW-1185">Reference proteome</keyword>
<dbReference type="EMBL" id="JAEDAM010000031">
    <property type="protein sequence ID" value="MBS8122012.1"/>
    <property type="molecule type" value="Genomic_DNA"/>
</dbReference>